<gene>
    <name evidence="1" type="ORF">Rifp1Sym_bh00070</name>
</gene>
<evidence type="ECO:0008006" key="3">
    <source>
        <dbReference type="Google" id="ProtNLM"/>
    </source>
</evidence>
<proteinExistence type="predicted"/>
<organism evidence="1 2">
    <name type="scientific">endosymbiont of Riftia pachyptila</name>
    <name type="common">vent Ph05</name>
    <dbReference type="NCBI Taxonomy" id="1048808"/>
    <lineage>
        <taxon>Bacteria</taxon>
        <taxon>Pseudomonadati</taxon>
        <taxon>Pseudomonadota</taxon>
        <taxon>Gammaproteobacteria</taxon>
        <taxon>sulfur-oxidizing symbionts</taxon>
    </lineage>
</organism>
<dbReference type="EMBL" id="AFOC01000035">
    <property type="protein sequence ID" value="EGV51493.1"/>
    <property type="molecule type" value="Genomic_DNA"/>
</dbReference>
<reference evidence="1" key="1">
    <citation type="journal article" date="2011" name="ISME J.">
        <title>The endosymbionts of the deep-sea tubeworms Riftia pachyptila and Tevnia jerichonana share an identical physiology as revealed by proteogenomic analyses.</title>
        <authorList>
            <person name="Gardebrecht A."/>
            <person name="Markert S."/>
            <person name="Felbeck H."/>
            <person name="Thuermer A."/>
            <person name="Albrecht D."/>
            <person name="Wollherr A."/>
            <person name="Kabisch J."/>
            <person name="Lehmann R."/>
            <person name="Daniel R."/>
            <person name="Liesegang H."/>
            <person name="Hecker M."/>
            <person name="Sievert S.M."/>
            <person name="Schweder T."/>
        </authorList>
    </citation>
    <scope>NUCLEOTIDE SEQUENCE [LARGE SCALE GENOMIC DNA]</scope>
</reference>
<dbReference type="AlphaFoldDB" id="G2DD04"/>
<keyword evidence="2" id="KW-1185">Reference proteome</keyword>
<protein>
    <recommendedName>
        <fullName evidence="3">SPOR domain-containing protein</fullName>
    </recommendedName>
</protein>
<name>G2DD04_9GAMM</name>
<dbReference type="Proteomes" id="UP000004491">
    <property type="component" value="Unassembled WGS sequence"/>
</dbReference>
<accession>G2DD04</accession>
<sequence>MFVGKLLQSSSIIKTGITGLEMNKPMQMGRFVLFFVLLAMGAGKTFAGSKIMDRIETKIGVEENRISIFFNVPMRIVSHLINAKQNEISIRIKPVVTPGTESEFLTGDETFSWRATAEVPLERVVFNGSLIGNSTLSLSFATPISKYEIEQGKGFFSLSLILKKQKKVQQIKLLEPAELIDVPQTKLPVPSKDKEQAVVETEGVVTGDYVLNLLSQRVPIDFSKVAPVPVPKGRKLYAVKAEVEGVAWYRLRMGFFSSKEAAKIANREVRHFYSDSWIDLASTEEKDRLQAETGVDATIETLQPPVLLPKRDKVRLDAPVRLTKMMEKAREIMTAQDYPKAIRMLTAILEEKTHAYSKEALELLGLARERNDQVAHAKAEYRRYLELYPEGEDAKRVNQRLVGLISATQTPKEKLRESRITTQPGQEREAEWEVYGSLSQSYQRDASQSNFIDTDVNFEDEMESVNRSEIATSLDISARRRSQDYDLRFQFSGGYDVDLLTGGSGDQKSLTEAFIELDRQSQGLLGRVGRQRFRSSGILSRFDGGVFGYQFNEDTRFNIYTGFPVDSSKDVFIRQDKWFYGANMEMDALIDDVDVILFAIEQRTDHLVDRRAIGTEVRYFDENLSVFGQFDYDIFHNELAMFLFQSNWSLTDDTKAYINLDYRSSPIITTSNALQGQEGVSSIKELSLSFTDDEIYQLALDRTANSTVVSLGGTHFLARDFQLSGDLTVANTSGTSASGGVDATAATGNEFYYTFQVLKNNLLKNGDIGILNLRYIDANSANTYSLTANSRYPVTSLWRVNPRLSLAYRDSDDGTTRLSAGGRLQADYRVKRDLLLEMELGASWNRQESSTTIDTSIDYFLLAGYRWNF</sequence>
<evidence type="ECO:0000313" key="2">
    <source>
        <dbReference type="Proteomes" id="UP000004491"/>
    </source>
</evidence>
<dbReference type="Gene3D" id="1.25.40.10">
    <property type="entry name" value="Tetratricopeptide repeat domain"/>
    <property type="match status" value="1"/>
</dbReference>
<evidence type="ECO:0000313" key="1">
    <source>
        <dbReference type="EMBL" id="EGV51493.1"/>
    </source>
</evidence>
<comment type="caution">
    <text evidence="1">The sequence shown here is derived from an EMBL/GenBank/DDBJ whole genome shotgun (WGS) entry which is preliminary data.</text>
</comment>
<dbReference type="InterPro" id="IPR011990">
    <property type="entry name" value="TPR-like_helical_dom_sf"/>
</dbReference>
<dbReference type="SUPFAM" id="SSF48452">
    <property type="entry name" value="TPR-like"/>
    <property type="match status" value="1"/>
</dbReference>